<dbReference type="CDD" id="cd00564">
    <property type="entry name" value="TMP_TenI"/>
    <property type="match status" value="1"/>
</dbReference>
<feature type="domain" description="Thiamine phosphate synthase/TenI" evidence="1">
    <location>
        <begin position="9"/>
        <end position="185"/>
    </location>
</feature>
<dbReference type="OrthoDB" id="7159061at2"/>
<comment type="caution">
    <text evidence="2">The sequence shown here is derived from an EMBL/GenBank/DDBJ whole genome shotgun (WGS) entry which is preliminary data.</text>
</comment>
<sequence>MPDAPITRLMLITPALDEIDAFEAALEAAVAAGDVAAVVIRLAPADDRTRLSRAKTLVEAAQAEGAAALLAGDGVEDLVGKSGADGFHADDAASAIEAIERFRPEKIVGCGPLVSRDEAMAVGEAGADYVLFGDDFGGRPFAETLERVAWWVPIFQTPCVGVAQTLDDVSALAGERVEFAALGEAVWRHAEGPASATAMAGSMIALAKAPAP</sequence>
<dbReference type="EMBL" id="RYFI01000008">
    <property type="protein sequence ID" value="RXF73471.1"/>
    <property type="molecule type" value="Genomic_DNA"/>
</dbReference>
<dbReference type="InterPro" id="IPR013785">
    <property type="entry name" value="Aldolase_TIM"/>
</dbReference>
<dbReference type="SUPFAM" id="SSF51391">
    <property type="entry name" value="Thiamin phosphate synthase"/>
    <property type="match status" value="1"/>
</dbReference>
<proteinExistence type="predicted"/>
<organism evidence="2 3">
    <name type="scientific">Hansschlegelia zhihuaiae</name>
    <dbReference type="NCBI Taxonomy" id="405005"/>
    <lineage>
        <taxon>Bacteria</taxon>
        <taxon>Pseudomonadati</taxon>
        <taxon>Pseudomonadota</taxon>
        <taxon>Alphaproteobacteria</taxon>
        <taxon>Hyphomicrobiales</taxon>
        <taxon>Methylopilaceae</taxon>
        <taxon>Hansschlegelia</taxon>
    </lineage>
</organism>
<reference evidence="2 3" key="1">
    <citation type="submission" date="2018-12" db="EMBL/GenBank/DDBJ databases">
        <title>bacterium Hansschlegelia zhihuaiae S113.</title>
        <authorList>
            <person name="He J."/>
        </authorList>
    </citation>
    <scope>NUCLEOTIDE SEQUENCE [LARGE SCALE GENOMIC DNA]</scope>
    <source>
        <strain evidence="2 3">S 113</strain>
    </source>
</reference>
<dbReference type="Proteomes" id="UP000289708">
    <property type="component" value="Unassembled WGS sequence"/>
</dbReference>
<evidence type="ECO:0000313" key="3">
    <source>
        <dbReference type="Proteomes" id="UP000289708"/>
    </source>
</evidence>
<dbReference type="InterPro" id="IPR022998">
    <property type="entry name" value="ThiamineP_synth_TenI"/>
</dbReference>
<dbReference type="Gene3D" id="3.20.20.70">
    <property type="entry name" value="Aldolase class I"/>
    <property type="match status" value="1"/>
</dbReference>
<keyword evidence="3" id="KW-1185">Reference proteome</keyword>
<name>A0A4Q0MIJ4_9HYPH</name>
<dbReference type="AlphaFoldDB" id="A0A4Q0MIJ4"/>
<accession>A0A4Q0MIJ4</accession>
<evidence type="ECO:0000313" key="2">
    <source>
        <dbReference type="EMBL" id="RXF73471.1"/>
    </source>
</evidence>
<dbReference type="GO" id="GO:0009228">
    <property type="term" value="P:thiamine biosynthetic process"/>
    <property type="evidence" value="ECO:0007669"/>
    <property type="project" value="UniProtKB-KW"/>
</dbReference>
<gene>
    <name evidence="2" type="ORF">EK403_09735</name>
</gene>
<dbReference type="InterPro" id="IPR036206">
    <property type="entry name" value="ThiamineP_synth_sf"/>
</dbReference>
<protein>
    <submittedName>
        <fullName evidence="2">Thiamine phosphate synthase</fullName>
    </submittedName>
</protein>
<evidence type="ECO:0000259" key="1">
    <source>
        <dbReference type="Pfam" id="PF02581"/>
    </source>
</evidence>
<dbReference type="Pfam" id="PF02581">
    <property type="entry name" value="TMP-TENI"/>
    <property type="match status" value="1"/>
</dbReference>
<dbReference type="RefSeq" id="WP_128777302.1">
    <property type="nucleotide sequence ID" value="NZ_RYFI01000008.1"/>
</dbReference>